<sequence length="136" mass="15618">MFTLVELTVEDVLPIRQRVLWPQKPMSFSEVKGDASARHYGVMKQESLICVGSFYQEGTTVRLRKFATLPAYQGQGAGRFMLESIMPLLRQSGATHFWCDARESAKAFYQKFGLTPEGDRFYKSDIPYYKMVTRLS</sequence>
<dbReference type="CDD" id="cd04301">
    <property type="entry name" value="NAT_SF"/>
    <property type="match status" value="1"/>
</dbReference>
<dbReference type="InterPro" id="IPR016181">
    <property type="entry name" value="Acyl_CoA_acyltransferase"/>
</dbReference>
<dbReference type="PROSITE" id="PS51186">
    <property type="entry name" value="GNAT"/>
    <property type="match status" value="1"/>
</dbReference>
<protein>
    <submittedName>
        <fullName evidence="2">GNAT family N-acetyltransferase</fullName>
    </submittedName>
</protein>
<dbReference type="Gene3D" id="3.40.630.30">
    <property type="match status" value="1"/>
</dbReference>
<evidence type="ECO:0000313" key="2">
    <source>
        <dbReference type="EMBL" id="MCZ2722950.1"/>
    </source>
</evidence>
<dbReference type="InterPro" id="IPR000182">
    <property type="entry name" value="GNAT_dom"/>
</dbReference>
<evidence type="ECO:0000313" key="3">
    <source>
        <dbReference type="Proteomes" id="UP001149719"/>
    </source>
</evidence>
<dbReference type="EMBL" id="JAPUBN010000019">
    <property type="protein sequence ID" value="MCZ2722950.1"/>
    <property type="molecule type" value="Genomic_DNA"/>
</dbReference>
<dbReference type="Proteomes" id="UP001149719">
    <property type="component" value="Unassembled WGS sequence"/>
</dbReference>
<evidence type="ECO:0000259" key="1">
    <source>
        <dbReference type="PROSITE" id="PS51186"/>
    </source>
</evidence>
<comment type="caution">
    <text evidence="2">The sequence shown here is derived from an EMBL/GenBank/DDBJ whole genome shotgun (WGS) entry which is preliminary data.</text>
</comment>
<dbReference type="SUPFAM" id="SSF55729">
    <property type="entry name" value="Acyl-CoA N-acyltransferases (Nat)"/>
    <property type="match status" value="1"/>
</dbReference>
<organism evidence="2 3">
    <name type="scientific">Marinomonas phaeophyticola</name>
    <dbReference type="NCBI Taxonomy" id="3004091"/>
    <lineage>
        <taxon>Bacteria</taxon>
        <taxon>Pseudomonadati</taxon>
        <taxon>Pseudomonadota</taxon>
        <taxon>Gammaproteobacteria</taxon>
        <taxon>Oceanospirillales</taxon>
        <taxon>Oceanospirillaceae</taxon>
        <taxon>Marinomonas</taxon>
    </lineage>
</organism>
<accession>A0ABT4JX42</accession>
<gene>
    <name evidence="2" type="ORF">O1D97_15355</name>
</gene>
<reference evidence="2" key="1">
    <citation type="submission" date="2022-12" db="EMBL/GenBank/DDBJ databases">
        <title>Marinomonas 15G1-11 sp. nov, isolated from marine algae.</title>
        <authorList>
            <person name="Butt M."/>
            <person name="Choi D.G."/>
            <person name="Kim J.M."/>
            <person name="Lee J.K."/>
            <person name="Baek J.H."/>
            <person name="Jeon C.O."/>
        </authorList>
    </citation>
    <scope>NUCLEOTIDE SEQUENCE</scope>
    <source>
        <strain evidence="2">15G1-11</strain>
    </source>
</reference>
<name>A0ABT4JX42_9GAMM</name>
<proteinExistence type="predicted"/>
<dbReference type="Pfam" id="PF13673">
    <property type="entry name" value="Acetyltransf_10"/>
    <property type="match status" value="1"/>
</dbReference>
<feature type="domain" description="N-acetyltransferase" evidence="1">
    <location>
        <begin position="1"/>
        <end position="133"/>
    </location>
</feature>
<keyword evidence="3" id="KW-1185">Reference proteome</keyword>
<dbReference type="RefSeq" id="WP_269126996.1">
    <property type="nucleotide sequence ID" value="NZ_JAPUBN010000019.1"/>
</dbReference>